<dbReference type="Proteomes" id="UP000203482">
    <property type="component" value="Segment"/>
</dbReference>
<keyword evidence="2" id="KW-1185">Reference proteome</keyword>
<proteinExistence type="predicted"/>
<dbReference type="EMBL" id="KF894742">
    <property type="protein sequence ID" value="AHD25503.1"/>
    <property type="molecule type" value="Genomic_DNA"/>
</dbReference>
<name>V9XV90_9ABAC</name>
<organism evidence="1 2">
    <name type="scientific">Choristoneura murinana nucleopolyhedrovirus</name>
    <dbReference type="NCBI Taxonomy" id="1987479"/>
    <lineage>
        <taxon>Viruses</taxon>
        <taxon>Viruses incertae sedis</taxon>
        <taxon>Naldaviricetes</taxon>
        <taxon>Lefavirales</taxon>
        <taxon>Baculoviridae</taxon>
        <taxon>Alphabaculovirus</taxon>
        <taxon>Alphabaculovirus chomurinanae</taxon>
    </lineage>
</organism>
<evidence type="ECO:0000313" key="1">
    <source>
        <dbReference type="EMBL" id="AHD25503.1"/>
    </source>
</evidence>
<accession>V9XV90</accession>
<dbReference type="OrthoDB" id="41082at10239"/>
<evidence type="ECO:0000313" key="2">
    <source>
        <dbReference type="Proteomes" id="UP000203482"/>
    </source>
</evidence>
<gene>
    <name evidence="1" type="ORF">chmu016</name>
</gene>
<dbReference type="GeneID" id="18126138"/>
<protein>
    <submittedName>
        <fullName evidence="1">Uncharacterized protein</fullName>
    </submittedName>
</protein>
<dbReference type="RefSeq" id="YP_008992108.1">
    <property type="nucleotide sequence ID" value="NC_023177.1"/>
</dbReference>
<reference evidence="1 2" key="1">
    <citation type="journal article" date="2014" name="Genome Announc.">
        <title>Genome Sequence of an Alphabaculovirus Isolated from Choristoneura murinana.</title>
        <authorList>
            <person name="Rohrmann G.F."/>
            <person name="Erlandson M.A."/>
            <person name="Theilmann D.A."/>
        </authorList>
    </citation>
    <scope>NUCLEOTIDE SEQUENCE [LARGE SCALE GENOMIC DNA]</scope>
    <source>
        <strain evidence="1 2">Darmstadt</strain>
    </source>
</reference>
<dbReference type="KEGG" id="vg:18126138"/>
<sequence>MFVVICAYIPFVVSGALSKLIACVMRSHEAFCARPHFAHGTTTTSHVGTPKLYKRALSDLEKQF</sequence>